<comment type="caution">
    <text evidence="2">The sequence shown here is derived from an EMBL/GenBank/DDBJ whole genome shotgun (WGS) entry which is preliminary data.</text>
</comment>
<dbReference type="AlphaFoldDB" id="A0A316EZX0"/>
<keyword evidence="3" id="KW-1185">Reference proteome</keyword>
<evidence type="ECO:0000256" key="1">
    <source>
        <dbReference type="SAM" id="MobiDB-lite"/>
    </source>
</evidence>
<feature type="region of interest" description="Disordered" evidence="1">
    <location>
        <begin position="64"/>
        <end position="86"/>
    </location>
</feature>
<gene>
    <name evidence="2" type="ORF">C7419_1012151</name>
</gene>
<dbReference type="InterPro" id="IPR032092">
    <property type="entry name" value="PilW"/>
</dbReference>
<evidence type="ECO:0000313" key="2">
    <source>
        <dbReference type="EMBL" id="PWK38257.1"/>
    </source>
</evidence>
<proteinExistence type="predicted"/>
<dbReference type="GO" id="GO:0043683">
    <property type="term" value="P:type IV pilus assembly"/>
    <property type="evidence" value="ECO:0007669"/>
    <property type="project" value="InterPro"/>
</dbReference>
<organism evidence="2 3">
    <name type="scientific">Cupriavidus plantarum</name>
    <dbReference type="NCBI Taxonomy" id="942865"/>
    <lineage>
        <taxon>Bacteria</taxon>
        <taxon>Pseudomonadati</taxon>
        <taxon>Pseudomonadota</taxon>
        <taxon>Betaproteobacteria</taxon>
        <taxon>Burkholderiales</taxon>
        <taxon>Burkholderiaceae</taxon>
        <taxon>Cupriavidus</taxon>
    </lineage>
</organism>
<sequence>MLVGLALGVLAGIVAFMTFRIASVAYRDIVGHVMVEERGHRALAVLAHAIRHAGHVTPVTSSVTSSVTLPAGEDGRRDGDTAASPMGFGAAQFATPPAPIVGHDDCGVMLADNDCARAGVERSDALRVRLSGSGRPDDPTLPDGTMSDCGGYALPARAESSPHESAAVQRYARNVFYIGRATDGVPQLMCRYPVHRDGRISGTRYTQGALVRGVETMQFRYGLDADDDGVIEDFVRADEVHALGASAWHAVRAVRIALVMRGERLGRVAGRNPEGLHSGARHTLTLFDPAVSADDRFTPSRHLDRRRHVFTTIVRLRNASSCREAAC</sequence>
<name>A0A316EZX0_9BURK</name>
<dbReference type="EMBL" id="QGGT01000001">
    <property type="protein sequence ID" value="PWK38257.1"/>
    <property type="molecule type" value="Genomic_DNA"/>
</dbReference>
<dbReference type="Pfam" id="PF16074">
    <property type="entry name" value="PilW"/>
    <property type="match status" value="1"/>
</dbReference>
<protein>
    <submittedName>
        <fullName evidence="2">Type IV pilus assembly protein PilW</fullName>
    </submittedName>
</protein>
<dbReference type="Proteomes" id="UP000245754">
    <property type="component" value="Unassembled WGS sequence"/>
</dbReference>
<reference evidence="2 3" key="1">
    <citation type="submission" date="2018-05" db="EMBL/GenBank/DDBJ databases">
        <title>Genomic Encyclopedia of Type Strains, Phase IV (KMG-V): Genome sequencing to study the core and pangenomes of soil and plant-associated prokaryotes.</title>
        <authorList>
            <person name="Whitman W."/>
        </authorList>
    </citation>
    <scope>NUCLEOTIDE SEQUENCE [LARGE SCALE GENOMIC DNA]</scope>
    <source>
        <strain evidence="2 3">SLV-132</strain>
    </source>
</reference>
<evidence type="ECO:0000313" key="3">
    <source>
        <dbReference type="Proteomes" id="UP000245754"/>
    </source>
</evidence>
<accession>A0A316EZX0</accession>